<accession>A0A1D1V0N2</accession>
<evidence type="ECO:0008006" key="3">
    <source>
        <dbReference type="Google" id="ProtNLM"/>
    </source>
</evidence>
<protein>
    <recommendedName>
        <fullName evidence="3">Cadherin domain-containing protein</fullName>
    </recommendedName>
</protein>
<name>A0A1D1V0N2_RAMVA</name>
<gene>
    <name evidence="1" type="primary">RvY_05123-1</name>
    <name evidence="1" type="synonym">RvY_05123.1</name>
    <name evidence="1" type="ORF">RvY_05123</name>
</gene>
<reference evidence="1 2" key="1">
    <citation type="journal article" date="2016" name="Nat. Commun.">
        <title>Extremotolerant tardigrade genome and improved radiotolerance of human cultured cells by tardigrade-unique protein.</title>
        <authorList>
            <person name="Hashimoto T."/>
            <person name="Horikawa D.D."/>
            <person name="Saito Y."/>
            <person name="Kuwahara H."/>
            <person name="Kozuka-Hata H."/>
            <person name="Shin-I T."/>
            <person name="Minakuchi Y."/>
            <person name="Ohishi K."/>
            <person name="Motoyama A."/>
            <person name="Aizu T."/>
            <person name="Enomoto A."/>
            <person name="Kondo K."/>
            <person name="Tanaka S."/>
            <person name="Hara Y."/>
            <person name="Koshikawa S."/>
            <person name="Sagara H."/>
            <person name="Miura T."/>
            <person name="Yokobori S."/>
            <person name="Miyagawa K."/>
            <person name="Suzuki Y."/>
            <person name="Kubo T."/>
            <person name="Oyama M."/>
            <person name="Kohara Y."/>
            <person name="Fujiyama A."/>
            <person name="Arakawa K."/>
            <person name="Katayama T."/>
            <person name="Toyoda A."/>
            <person name="Kunieda T."/>
        </authorList>
    </citation>
    <scope>NUCLEOTIDE SEQUENCE [LARGE SCALE GENOMIC DNA]</scope>
    <source>
        <strain evidence="1 2">YOKOZUNA-1</strain>
    </source>
</reference>
<dbReference type="Proteomes" id="UP000186922">
    <property type="component" value="Unassembled WGS sequence"/>
</dbReference>
<dbReference type="EMBL" id="BDGG01000002">
    <property type="protein sequence ID" value="GAU93137.1"/>
    <property type="molecule type" value="Genomic_DNA"/>
</dbReference>
<organism evidence="1 2">
    <name type="scientific">Ramazzottius varieornatus</name>
    <name type="common">Water bear</name>
    <name type="synonym">Tardigrade</name>
    <dbReference type="NCBI Taxonomy" id="947166"/>
    <lineage>
        <taxon>Eukaryota</taxon>
        <taxon>Metazoa</taxon>
        <taxon>Ecdysozoa</taxon>
        <taxon>Tardigrada</taxon>
        <taxon>Eutardigrada</taxon>
        <taxon>Parachela</taxon>
        <taxon>Hypsibioidea</taxon>
        <taxon>Ramazzottiidae</taxon>
        <taxon>Ramazzottius</taxon>
    </lineage>
</organism>
<comment type="caution">
    <text evidence="1">The sequence shown here is derived from an EMBL/GenBank/DDBJ whole genome shotgun (WGS) entry which is preliminary data.</text>
</comment>
<sequence length="198" mass="21104">MISVLAPNNVSKILFAVVGAAFFFGDINVQASVIAYPDGASSLDSYKGLWMGYQFGVIQLPTTTSGSAPRPRIPDEWADAVPDGRNPCRSATQETFLDCPCSLIDIGSPVYVECQLQKVGSTIATVIASGSVGPTRYSMTLVSSTSTLLKEYYRVDPFTGFVEIQKQPKGGIFTEVYNVTATNGAGQKCSVLQLKVPG</sequence>
<evidence type="ECO:0000313" key="2">
    <source>
        <dbReference type="Proteomes" id="UP000186922"/>
    </source>
</evidence>
<dbReference type="AlphaFoldDB" id="A0A1D1V0N2"/>
<evidence type="ECO:0000313" key="1">
    <source>
        <dbReference type="EMBL" id="GAU93137.1"/>
    </source>
</evidence>
<keyword evidence="2" id="KW-1185">Reference proteome</keyword>
<proteinExistence type="predicted"/>